<proteinExistence type="predicted"/>
<comment type="subcellular location">
    <subcellularLocation>
        <location evidence="1">Membrane</location>
    </subcellularLocation>
</comment>
<dbReference type="OMA" id="CAFETIS"/>
<evidence type="ECO:0000313" key="8">
    <source>
        <dbReference type="EMBL" id="KAF7200971.1"/>
    </source>
</evidence>
<organism evidence="8 9">
    <name type="scientific">Nothobranchius furzeri</name>
    <name type="common">Turquoise killifish</name>
    <dbReference type="NCBI Taxonomy" id="105023"/>
    <lineage>
        <taxon>Eukaryota</taxon>
        <taxon>Metazoa</taxon>
        <taxon>Chordata</taxon>
        <taxon>Craniata</taxon>
        <taxon>Vertebrata</taxon>
        <taxon>Euteleostomi</taxon>
        <taxon>Actinopterygii</taxon>
        <taxon>Neopterygii</taxon>
        <taxon>Teleostei</taxon>
        <taxon>Neoteleostei</taxon>
        <taxon>Acanthomorphata</taxon>
        <taxon>Ovalentaria</taxon>
        <taxon>Atherinomorphae</taxon>
        <taxon>Cyprinodontiformes</taxon>
        <taxon>Nothobranchiidae</taxon>
        <taxon>Nothobranchius</taxon>
    </lineage>
</organism>
<reference evidence="8" key="1">
    <citation type="submission" date="2020-03" db="EMBL/GenBank/DDBJ databases">
        <title>Intra-Species Differences in Population Size shape Life History and Genome Evolution.</title>
        <authorList>
            <person name="Willemsen D."/>
            <person name="Cui R."/>
            <person name="Valenzano D.R."/>
        </authorList>
    </citation>
    <scope>NUCLEOTIDE SEQUENCE</scope>
    <source>
        <strain evidence="8">GRZ</strain>
        <tissue evidence="8">Whole</tissue>
    </source>
</reference>
<dbReference type="PROSITE" id="PS50021">
    <property type="entry name" value="CH"/>
    <property type="match status" value="2"/>
</dbReference>
<dbReference type="Pfam" id="PF00307">
    <property type="entry name" value="CH"/>
    <property type="match status" value="2"/>
</dbReference>
<dbReference type="AlphaFoldDB" id="A0A9D2XEW2"/>
<dbReference type="GO" id="GO:0005737">
    <property type="term" value="C:cytoplasm"/>
    <property type="evidence" value="ECO:0007669"/>
    <property type="project" value="TreeGrafter"/>
</dbReference>
<sequence length="249" mass="28273">MVEQEQIQKRTFTNWVNAQLAKRRPPCLVADLFSDFRDGSKLLDLLEVMSGQHISRDRGKGMFQHRSNIEKALSFLKKKSIKLVNINIPDIIDGKPSIILGLIWTIILQYHIEELASSLSFDSRQSSMESLASLDSRSTLSSRSASSSPVPRRGSPLHSRFRVSAKKALLLWVREQCHRAGCTINVKDFKASWRSGVVFLAILCALRPDLVDLSKARTRSNKQNLEEAFHIAEKELRIPKLLEPDGEYF</sequence>
<keyword evidence="2" id="KW-0812">Transmembrane</keyword>
<accession>A0A9D2XEW2</accession>
<gene>
    <name evidence="8" type="ORF">G4P62_014992</name>
</gene>
<dbReference type="Proteomes" id="UP000822369">
    <property type="component" value="Chromosome 18"/>
</dbReference>
<evidence type="ECO:0000256" key="1">
    <source>
        <dbReference type="ARBA" id="ARBA00004370"/>
    </source>
</evidence>
<evidence type="ECO:0000313" key="9">
    <source>
        <dbReference type="Proteomes" id="UP000822369"/>
    </source>
</evidence>
<dbReference type="InterPro" id="IPR001715">
    <property type="entry name" value="CH_dom"/>
</dbReference>
<dbReference type="PANTHER" id="PTHR47535">
    <property type="entry name" value="MUSCLE-SPECIFIC PROTEIN 300 KDA, ISOFORM G"/>
    <property type="match status" value="1"/>
</dbReference>
<dbReference type="InterPro" id="IPR001589">
    <property type="entry name" value="Actinin_actin-bd_CS"/>
</dbReference>
<dbReference type="KEGG" id="nfu:107391648"/>
<evidence type="ECO:0000256" key="6">
    <source>
        <dbReference type="ARBA" id="ARBA00023203"/>
    </source>
</evidence>
<keyword evidence="6" id="KW-0009">Actin-binding</keyword>
<keyword evidence="4" id="KW-1133">Transmembrane helix</keyword>
<dbReference type="InterPro" id="IPR036872">
    <property type="entry name" value="CH_dom_sf"/>
</dbReference>
<dbReference type="SUPFAM" id="SSF47576">
    <property type="entry name" value="Calponin-homology domain, CH-domain"/>
    <property type="match status" value="1"/>
</dbReference>
<dbReference type="PANTHER" id="PTHR47535:SF9">
    <property type="entry name" value="CALPONIN-HOMOLOGY (CH) DOMAIN-CONTAINING PROTEIN"/>
    <property type="match status" value="1"/>
</dbReference>
<evidence type="ECO:0000256" key="4">
    <source>
        <dbReference type="ARBA" id="ARBA00022989"/>
    </source>
</evidence>
<evidence type="ECO:0000256" key="3">
    <source>
        <dbReference type="ARBA" id="ARBA00022737"/>
    </source>
</evidence>
<dbReference type="GO" id="GO:0005640">
    <property type="term" value="C:nuclear outer membrane"/>
    <property type="evidence" value="ECO:0007669"/>
    <property type="project" value="TreeGrafter"/>
</dbReference>
<protein>
    <submittedName>
        <fullName evidence="8">Nesprin-2-like</fullName>
    </submittedName>
</protein>
<dbReference type="GO" id="GO:0051015">
    <property type="term" value="F:actin filament binding"/>
    <property type="evidence" value="ECO:0007669"/>
    <property type="project" value="TreeGrafter"/>
</dbReference>
<dbReference type="GO" id="GO:0007097">
    <property type="term" value="P:nuclear migration"/>
    <property type="evidence" value="ECO:0007669"/>
    <property type="project" value="TreeGrafter"/>
</dbReference>
<dbReference type="EMBL" id="JAAVVJ010000018">
    <property type="protein sequence ID" value="KAF7200971.1"/>
    <property type="molecule type" value="Genomic_DNA"/>
</dbReference>
<name>A0A9D2XEW2_NOTFU</name>
<keyword evidence="5" id="KW-0472">Membrane</keyword>
<feature type="domain" description="Calponin-homology (CH)" evidence="7">
    <location>
        <begin position="6"/>
        <end position="111"/>
    </location>
</feature>
<evidence type="ECO:0000256" key="5">
    <source>
        <dbReference type="ARBA" id="ARBA00023136"/>
    </source>
</evidence>
<keyword evidence="3" id="KW-0677">Repeat</keyword>
<evidence type="ECO:0000259" key="7">
    <source>
        <dbReference type="PROSITE" id="PS50021"/>
    </source>
</evidence>
<comment type="caution">
    <text evidence="8">The sequence shown here is derived from an EMBL/GenBank/DDBJ whole genome shotgun (WGS) entry which is preliminary data.</text>
</comment>
<dbReference type="SMART" id="SM00033">
    <property type="entry name" value="CH"/>
    <property type="match status" value="2"/>
</dbReference>
<dbReference type="InterPro" id="IPR052403">
    <property type="entry name" value="LINC-complex_assoc"/>
</dbReference>
<feature type="domain" description="Calponin-homology (CH)" evidence="7">
    <location>
        <begin position="163"/>
        <end position="249"/>
    </location>
</feature>
<evidence type="ECO:0000256" key="2">
    <source>
        <dbReference type="ARBA" id="ARBA00022692"/>
    </source>
</evidence>
<dbReference type="Gene3D" id="1.10.418.10">
    <property type="entry name" value="Calponin-like domain"/>
    <property type="match status" value="2"/>
</dbReference>
<dbReference type="GO" id="GO:0034993">
    <property type="term" value="C:meiotic nuclear membrane microtubule tethering complex"/>
    <property type="evidence" value="ECO:0007669"/>
    <property type="project" value="TreeGrafter"/>
</dbReference>
<dbReference type="PROSITE" id="PS00019">
    <property type="entry name" value="ACTININ_1"/>
    <property type="match status" value="1"/>
</dbReference>